<keyword evidence="1" id="KW-0812">Transmembrane</keyword>
<reference evidence="2" key="1">
    <citation type="journal article" date="2014" name="Front. Microbiol.">
        <title>High frequency of phylogenetically diverse reductive dehalogenase-homologous genes in deep subseafloor sedimentary metagenomes.</title>
        <authorList>
            <person name="Kawai M."/>
            <person name="Futagami T."/>
            <person name="Toyoda A."/>
            <person name="Takaki Y."/>
            <person name="Nishi S."/>
            <person name="Hori S."/>
            <person name="Arai W."/>
            <person name="Tsubouchi T."/>
            <person name="Morono Y."/>
            <person name="Uchiyama I."/>
            <person name="Ito T."/>
            <person name="Fujiyama A."/>
            <person name="Inagaki F."/>
            <person name="Takami H."/>
        </authorList>
    </citation>
    <scope>NUCLEOTIDE SEQUENCE</scope>
    <source>
        <strain evidence="2">Expedition CK06-06</strain>
    </source>
</reference>
<evidence type="ECO:0000256" key="1">
    <source>
        <dbReference type="SAM" id="Phobius"/>
    </source>
</evidence>
<feature type="transmembrane region" description="Helical" evidence="1">
    <location>
        <begin position="21"/>
        <end position="43"/>
    </location>
</feature>
<dbReference type="EMBL" id="BARV01040493">
    <property type="protein sequence ID" value="GAI54543.1"/>
    <property type="molecule type" value="Genomic_DNA"/>
</dbReference>
<dbReference type="AlphaFoldDB" id="X1PFB7"/>
<keyword evidence="1" id="KW-0472">Membrane</keyword>
<evidence type="ECO:0000313" key="2">
    <source>
        <dbReference type="EMBL" id="GAI54543.1"/>
    </source>
</evidence>
<feature type="non-terminal residue" evidence="2">
    <location>
        <position position="53"/>
    </location>
</feature>
<organism evidence="2">
    <name type="scientific">marine sediment metagenome</name>
    <dbReference type="NCBI Taxonomy" id="412755"/>
    <lineage>
        <taxon>unclassified sequences</taxon>
        <taxon>metagenomes</taxon>
        <taxon>ecological metagenomes</taxon>
    </lineage>
</organism>
<keyword evidence="1" id="KW-1133">Transmembrane helix</keyword>
<sequence>MKEFIEKNRRLLHFYCEILRTIGSLILILGLVGGFALIIFKLVSKFGYWHAPK</sequence>
<proteinExistence type="predicted"/>
<accession>X1PFB7</accession>
<name>X1PFB7_9ZZZZ</name>
<gene>
    <name evidence="2" type="ORF">S06H3_61675</name>
</gene>
<protein>
    <submittedName>
        <fullName evidence="2">Uncharacterized protein</fullName>
    </submittedName>
</protein>
<comment type="caution">
    <text evidence="2">The sequence shown here is derived from an EMBL/GenBank/DDBJ whole genome shotgun (WGS) entry which is preliminary data.</text>
</comment>